<dbReference type="InterPro" id="IPR010512">
    <property type="entry name" value="DUF1091"/>
</dbReference>
<keyword evidence="1" id="KW-0732">Signal</keyword>
<evidence type="ECO:0000313" key="3">
    <source>
        <dbReference type="Proteomes" id="UP000069940"/>
    </source>
</evidence>
<evidence type="ECO:0008006" key="4">
    <source>
        <dbReference type="Google" id="ProtNLM"/>
    </source>
</evidence>
<reference evidence="3" key="1">
    <citation type="journal article" date="2015" name="Proc. Natl. Acad. Sci. U.S.A.">
        <title>Genome sequence of the Asian Tiger mosquito, Aedes albopictus, reveals insights into its biology, genetics, and evolution.</title>
        <authorList>
            <person name="Chen X.G."/>
            <person name="Jiang X."/>
            <person name="Gu J."/>
            <person name="Xu M."/>
            <person name="Wu Y."/>
            <person name="Deng Y."/>
            <person name="Zhang C."/>
            <person name="Bonizzoni M."/>
            <person name="Dermauw W."/>
            <person name="Vontas J."/>
            <person name="Armbruster P."/>
            <person name="Huang X."/>
            <person name="Yang Y."/>
            <person name="Zhang H."/>
            <person name="He W."/>
            <person name="Peng H."/>
            <person name="Liu Y."/>
            <person name="Wu K."/>
            <person name="Chen J."/>
            <person name="Lirakis M."/>
            <person name="Topalis P."/>
            <person name="Van Leeuwen T."/>
            <person name="Hall A.B."/>
            <person name="Jiang X."/>
            <person name="Thorpe C."/>
            <person name="Mueller R.L."/>
            <person name="Sun C."/>
            <person name="Waterhouse R.M."/>
            <person name="Yan G."/>
            <person name="Tu Z.J."/>
            <person name="Fang X."/>
            <person name="James A.A."/>
        </authorList>
    </citation>
    <scope>NUCLEOTIDE SEQUENCE [LARGE SCALE GENOMIC DNA]</scope>
    <source>
        <strain evidence="3">Foshan</strain>
    </source>
</reference>
<dbReference type="EnsemblMetazoa" id="AALFPA23_017765.R26031">
    <property type="protein sequence ID" value="AALFPA23_017765.P26031"/>
    <property type="gene ID" value="AALFPA23_017765"/>
</dbReference>
<organism evidence="2 3">
    <name type="scientific">Aedes albopictus</name>
    <name type="common">Asian tiger mosquito</name>
    <name type="synonym">Stegomyia albopicta</name>
    <dbReference type="NCBI Taxonomy" id="7160"/>
    <lineage>
        <taxon>Eukaryota</taxon>
        <taxon>Metazoa</taxon>
        <taxon>Ecdysozoa</taxon>
        <taxon>Arthropoda</taxon>
        <taxon>Hexapoda</taxon>
        <taxon>Insecta</taxon>
        <taxon>Pterygota</taxon>
        <taxon>Neoptera</taxon>
        <taxon>Endopterygota</taxon>
        <taxon>Diptera</taxon>
        <taxon>Nematocera</taxon>
        <taxon>Culicoidea</taxon>
        <taxon>Culicidae</taxon>
        <taxon>Culicinae</taxon>
        <taxon>Aedini</taxon>
        <taxon>Aedes</taxon>
        <taxon>Stegomyia</taxon>
    </lineage>
</organism>
<name>A0ABM1ZEU6_AEDAL</name>
<proteinExistence type="predicted"/>
<reference evidence="2" key="2">
    <citation type="submission" date="2025-05" db="UniProtKB">
        <authorList>
            <consortium name="EnsemblMetazoa"/>
        </authorList>
    </citation>
    <scope>IDENTIFICATION</scope>
    <source>
        <strain evidence="2">Foshan</strain>
    </source>
</reference>
<dbReference type="PANTHER" id="PTHR21112">
    <property type="entry name" value="CHEMOSENSORY PROTEIN A 29A-RELATED"/>
    <property type="match status" value="1"/>
</dbReference>
<dbReference type="PANTHER" id="PTHR21112:SF0">
    <property type="entry name" value="CHEMOSENSORY PROTEIN A 29A-RELATED"/>
    <property type="match status" value="1"/>
</dbReference>
<dbReference type="Pfam" id="PF06477">
    <property type="entry name" value="DUF1091"/>
    <property type="match status" value="1"/>
</dbReference>
<keyword evidence="3" id="KW-1185">Reference proteome</keyword>
<sequence>MLSSGALGGLLLAVSIGSIWAASFDVMFEKFEQHNGTELSNIKLRVRKYNRTISVLSGNVDLKVVVDNTFEVSIRCAYSPKGNNQFNEYPMKIARTKICDFVNNDWRDYYPYFENSSNLPKVGECPVDPMEFYFNDMVLDSKMFPPYLPHGLWRMSISLTRPGIDVPVIFLQVYYKVAPVGIF</sequence>
<accession>A0ABM1ZEU6</accession>
<dbReference type="GeneID" id="115269291"/>
<feature type="chain" id="PRO_5046253627" description="Secreted protein" evidence="1">
    <location>
        <begin position="22"/>
        <end position="183"/>
    </location>
</feature>
<evidence type="ECO:0000256" key="1">
    <source>
        <dbReference type="SAM" id="SignalP"/>
    </source>
</evidence>
<dbReference type="Proteomes" id="UP000069940">
    <property type="component" value="Unassembled WGS sequence"/>
</dbReference>
<dbReference type="RefSeq" id="XP_029733734.2">
    <property type="nucleotide sequence ID" value="XM_029877874.2"/>
</dbReference>
<protein>
    <recommendedName>
        <fullName evidence="4">Secreted protein</fullName>
    </recommendedName>
</protein>
<evidence type="ECO:0000313" key="2">
    <source>
        <dbReference type="EnsemblMetazoa" id="AALFPA23_017765.P26031"/>
    </source>
</evidence>
<feature type="signal peptide" evidence="1">
    <location>
        <begin position="1"/>
        <end position="21"/>
    </location>
</feature>